<dbReference type="Gene3D" id="3.40.50.300">
    <property type="entry name" value="P-loop containing nucleotide triphosphate hydrolases"/>
    <property type="match status" value="1"/>
</dbReference>
<keyword evidence="1" id="KW-0677">Repeat</keyword>
<sequence length="565" mass="62479">MKIPHPSGRRPPLHTFAQASPSPLSASLTLMGALGITVADLPMRSLLKSEAKYFVKVMVDGVEGWRSREIRTRGSSVVWDGEEDRHQFECTRASTLRIALYKNHKPPKPVEELCTAKLSIDGWVAATGAIPLVSTSASKVKASIRVQLSPASDDKPTVDPTVDDPVGLAVRKADKAAAAMHTPAALDKIEAGIDNINGVSKPATDIASALKPLVSNLEWFMDAMDVVTEVHPYAKTAWIVVSAAYKAVQHQHDRDGKILELVEKMKSIYDFVSDARELQKIKQEPGADRAREGALSRLSRQTEECGRFISTYAENPRFFRRLIKQSISKVDKQIDDYNISLDELKQDFVHGSQVRMEIVTTRVLEAFYDHAMDMDIEKIPYAGGAGYDSSKGCLENTRERILDDIEKWACNTANDAAQVFVLMGPAGTGKSTIAHTIASRLAEKKQLVASFCFDSKEGQMRTSADLFRNVARELSKFDSGFKLALWNEVAGQERLCTTKNIEEQFDKFIRIPAKGLSASSTVLIVVDALDESGKRTSEKHFCASSGIDGRTCHTDFVFWRRVVPK</sequence>
<name>A0A167IU74_CALVF</name>
<dbReference type="Proteomes" id="UP000076738">
    <property type="component" value="Unassembled WGS sequence"/>
</dbReference>
<dbReference type="OrthoDB" id="3267051at2759"/>
<evidence type="ECO:0000313" key="4">
    <source>
        <dbReference type="Proteomes" id="UP000076738"/>
    </source>
</evidence>
<dbReference type="STRING" id="1330018.A0A167IU74"/>
<dbReference type="InterPro" id="IPR027417">
    <property type="entry name" value="P-loop_NTPase"/>
</dbReference>
<proteinExistence type="predicted"/>
<gene>
    <name evidence="3" type="ORF">CALVIDRAFT_566892</name>
</gene>
<feature type="domain" description="Nephrocystin 3-like N-terminal" evidence="2">
    <location>
        <begin position="397"/>
        <end position="536"/>
    </location>
</feature>
<dbReference type="AlphaFoldDB" id="A0A167IU74"/>
<dbReference type="Pfam" id="PF24883">
    <property type="entry name" value="NPHP3_N"/>
    <property type="match status" value="1"/>
</dbReference>
<organism evidence="3 4">
    <name type="scientific">Calocera viscosa (strain TUFC12733)</name>
    <dbReference type="NCBI Taxonomy" id="1330018"/>
    <lineage>
        <taxon>Eukaryota</taxon>
        <taxon>Fungi</taxon>
        <taxon>Dikarya</taxon>
        <taxon>Basidiomycota</taxon>
        <taxon>Agaricomycotina</taxon>
        <taxon>Dacrymycetes</taxon>
        <taxon>Dacrymycetales</taxon>
        <taxon>Dacrymycetaceae</taxon>
        <taxon>Calocera</taxon>
    </lineage>
</organism>
<protein>
    <recommendedName>
        <fullName evidence="2">Nephrocystin 3-like N-terminal domain-containing protein</fullName>
    </recommendedName>
</protein>
<keyword evidence="4" id="KW-1185">Reference proteome</keyword>
<evidence type="ECO:0000259" key="2">
    <source>
        <dbReference type="Pfam" id="PF24883"/>
    </source>
</evidence>
<dbReference type="EMBL" id="KV417305">
    <property type="protein sequence ID" value="KZO92964.1"/>
    <property type="molecule type" value="Genomic_DNA"/>
</dbReference>
<dbReference type="PANTHER" id="PTHR10039">
    <property type="entry name" value="AMELOGENIN"/>
    <property type="match status" value="1"/>
</dbReference>
<dbReference type="InterPro" id="IPR056884">
    <property type="entry name" value="NPHP3-like_N"/>
</dbReference>
<reference evidence="3 4" key="1">
    <citation type="journal article" date="2016" name="Mol. Biol. Evol.">
        <title>Comparative Genomics of Early-Diverging Mushroom-Forming Fungi Provides Insights into the Origins of Lignocellulose Decay Capabilities.</title>
        <authorList>
            <person name="Nagy L.G."/>
            <person name="Riley R."/>
            <person name="Tritt A."/>
            <person name="Adam C."/>
            <person name="Daum C."/>
            <person name="Floudas D."/>
            <person name="Sun H."/>
            <person name="Yadav J.S."/>
            <person name="Pangilinan J."/>
            <person name="Larsson K.H."/>
            <person name="Matsuura K."/>
            <person name="Barry K."/>
            <person name="Labutti K."/>
            <person name="Kuo R."/>
            <person name="Ohm R.A."/>
            <person name="Bhattacharya S.S."/>
            <person name="Shirouzu T."/>
            <person name="Yoshinaga Y."/>
            <person name="Martin F.M."/>
            <person name="Grigoriev I.V."/>
            <person name="Hibbett D.S."/>
        </authorList>
    </citation>
    <scope>NUCLEOTIDE SEQUENCE [LARGE SCALE GENOMIC DNA]</scope>
    <source>
        <strain evidence="3 4">TUFC12733</strain>
    </source>
</reference>
<dbReference type="SUPFAM" id="SSF52540">
    <property type="entry name" value="P-loop containing nucleoside triphosphate hydrolases"/>
    <property type="match status" value="2"/>
</dbReference>
<accession>A0A167IU74</accession>
<evidence type="ECO:0000313" key="3">
    <source>
        <dbReference type="EMBL" id="KZO92964.1"/>
    </source>
</evidence>
<evidence type="ECO:0000256" key="1">
    <source>
        <dbReference type="ARBA" id="ARBA00022737"/>
    </source>
</evidence>
<dbReference type="PANTHER" id="PTHR10039:SF14">
    <property type="entry name" value="NACHT DOMAIN-CONTAINING PROTEIN"/>
    <property type="match status" value="1"/>
</dbReference>